<dbReference type="InParanoid" id="A0A6J2YYC5"/>
<keyword evidence="2" id="KW-0452">Lithium</keyword>
<dbReference type="Gene3D" id="3.40.190.80">
    <property type="match status" value="1"/>
</dbReference>
<gene>
    <name evidence="10" type="primary">LOC115891502</name>
</gene>
<dbReference type="RefSeq" id="XP_030767825.1">
    <property type="nucleotide sequence ID" value="XM_030911965.1"/>
</dbReference>
<comment type="catalytic activity">
    <reaction evidence="6">
        <text>1D-myo-inositol 1,4-bisphosphate + H2O = 1D-myo-inositol 4-phosphate + phosphate</text>
        <dbReference type="Rhea" id="RHEA:15553"/>
        <dbReference type="ChEBI" id="CHEBI:15377"/>
        <dbReference type="ChEBI" id="CHEBI:43474"/>
        <dbReference type="ChEBI" id="CHEBI:58282"/>
        <dbReference type="ChEBI" id="CHEBI:58469"/>
        <dbReference type="EC" id="3.1.3.57"/>
    </reaction>
    <physiologicalReaction direction="left-to-right" evidence="6">
        <dbReference type="Rhea" id="RHEA:15554"/>
    </physiologicalReaction>
</comment>
<evidence type="ECO:0000256" key="7">
    <source>
        <dbReference type="ARBA" id="ARBA00044519"/>
    </source>
</evidence>
<dbReference type="FunCoup" id="A0A6J2YYC5">
    <property type="interactions" value="121"/>
</dbReference>
<proteinExistence type="inferred from homology"/>
<dbReference type="InterPro" id="IPR020550">
    <property type="entry name" value="Inositol_monophosphatase_CS"/>
</dbReference>
<dbReference type="Gene3D" id="3.30.540.10">
    <property type="entry name" value="Fructose-1,6-Bisphosphatase, subunit A, domain 1"/>
    <property type="match status" value="1"/>
</dbReference>
<dbReference type="KEGG" id="soy:115891502"/>
<dbReference type="InterPro" id="IPR050725">
    <property type="entry name" value="CysQ/Inositol_MonoPase"/>
</dbReference>
<keyword evidence="3 8" id="KW-0479">Metal-binding</keyword>
<feature type="binding site" evidence="8">
    <location>
        <position position="78"/>
    </location>
    <ligand>
        <name>Mg(2+)</name>
        <dbReference type="ChEBI" id="CHEBI:18420"/>
        <label>1</label>
        <note>catalytic</note>
    </ligand>
</feature>
<feature type="binding site" evidence="8">
    <location>
        <position position="152"/>
    </location>
    <ligand>
        <name>Mg(2+)</name>
        <dbReference type="ChEBI" id="CHEBI:18420"/>
        <label>1</label>
        <note>catalytic</note>
    </ligand>
</feature>
<dbReference type="InterPro" id="IPR020583">
    <property type="entry name" value="Inositol_monoP_metal-BS"/>
</dbReference>
<keyword evidence="4 8" id="KW-0460">Magnesium</keyword>
<evidence type="ECO:0000256" key="3">
    <source>
        <dbReference type="ARBA" id="ARBA00022723"/>
    </source>
</evidence>
<evidence type="ECO:0000256" key="5">
    <source>
        <dbReference type="ARBA" id="ARBA00044465"/>
    </source>
</evidence>
<organism evidence="9 10">
    <name type="scientific">Sitophilus oryzae</name>
    <name type="common">Rice weevil</name>
    <name type="synonym">Curculio oryzae</name>
    <dbReference type="NCBI Taxonomy" id="7048"/>
    <lineage>
        <taxon>Eukaryota</taxon>
        <taxon>Metazoa</taxon>
        <taxon>Ecdysozoa</taxon>
        <taxon>Arthropoda</taxon>
        <taxon>Hexapoda</taxon>
        <taxon>Insecta</taxon>
        <taxon>Pterygota</taxon>
        <taxon>Neoptera</taxon>
        <taxon>Endopterygota</taxon>
        <taxon>Coleoptera</taxon>
        <taxon>Polyphaga</taxon>
        <taxon>Cucujiformia</taxon>
        <taxon>Curculionidae</taxon>
        <taxon>Dryophthorinae</taxon>
        <taxon>Sitophilus</taxon>
    </lineage>
</organism>
<comment type="catalytic activity">
    <reaction evidence="5">
        <text>1D-myo-inositol 1,3,4-trisphosphate + H2O = 1D-myo-inositol 3,4-bisphosphate + phosphate</text>
        <dbReference type="Rhea" id="RHEA:70319"/>
        <dbReference type="ChEBI" id="CHEBI:15377"/>
        <dbReference type="ChEBI" id="CHEBI:43474"/>
        <dbReference type="ChEBI" id="CHEBI:58414"/>
        <dbReference type="ChEBI" id="CHEBI:83241"/>
    </reaction>
    <physiologicalReaction direction="left-to-right" evidence="5">
        <dbReference type="Rhea" id="RHEA:70320"/>
    </physiologicalReaction>
</comment>
<evidence type="ECO:0000313" key="9">
    <source>
        <dbReference type="Proteomes" id="UP000504635"/>
    </source>
</evidence>
<evidence type="ECO:0000256" key="4">
    <source>
        <dbReference type="ARBA" id="ARBA00022842"/>
    </source>
</evidence>
<evidence type="ECO:0000256" key="1">
    <source>
        <dbReference type="ARBA" id="ARBA00009759"/>
    </source>
</evidence>
<evidence type="ECO:0000256" key="6">
    <source>
        <dbReference type="ARBA" id="ARBA00044478"/>
    </source>
</evidence>
<dbReference type="AlphaFoldDB" id="A0A6J2YYC5"/>
<dbReference type="OrthoDB" id="9977309at2759"/>
<dbReference type="Gene3D" id="4.10.460.10">
    <property type="entry name" value="Inositol Polyphosphate 1-phosphatase, domain 1"/>
    <property type="match status" value="1"/>
</dbReference>
<dbReference type="Pfam" id="PF00459">
    <property type="entry name" value="Inositol_P"/>
    <property type="match status" value="1"/>
</dbReference>
<protein>
    <recommendedName>
        <fullName evidence="7">inositol-1,4-bisphosphate 1-phosphatase</fullName>
        <ecNumber evidence="7">3.1.3.57</ecNumber>
    </recommendedName>
</protein>
<dbReference type="PROSITE" id="PS00630">
    <property type="entry name" value="IMP_2"/>
    <property type="match status" value="1"/>
</dbReference>
<feature type="binding site" evidence="8">
    <location>
        <position position="295"/>
    </location>
    <ligand>
        <name>Mg(2+)</name>
        <dbReference type="ChEBI" id="CHEBI:18420"/>
        <label>1</label>
        <note>catalytic</note>
    </ligand>
</feature>
<accession>A0A6J2YYC5</accession>
<evidence type="ECO:0000256" key="8">
    <source>
        <dbReference type="PIRSR" id="PIRSR600760-2"/>
    </source>
</evidence>
<sequence length="359" mass="40804">MDILKSLIIASEKAANIARILRQNDRLLNILTEQKDSSEANPKFHEDFKTLADVLIQEMVRHDVSLKFPEIKTKIEGEENCHFWNRLGEEVNIEIKSSEEETTKMLLNIMDGETAAILAAEVHKNISFSEIDTKMPEYDFDINIDELGIWIDPIDGTNEYIKAKEDVKDGEIFLKGLKCVTVLIGVYDKNGVPIIGVINQPFFEKSKRNSYQCHWGVCYQNGNSQIKMSTVNDTCSTNNKIICVSSNENEENLKVLRDGGYTLVSPRGAGYKLLTVIIGLSDAYFLSKPTTYFWDTCAPHAILRALGGNVLHLDDILHRQKMAVKYESKDRSRTDNYKGILAYRDENVLESLLKLNWTN</sequence>
<dbReference type="PANTHER" id="PTHR43028">
    <property type="entry name" value="3'(2'),5'-BISPHOSPHATE NUCLEOTIDASE 1"/>
    <property type="match status" value="1"/>
</dbReference>
<dbReference type="GO" id="GO:0046854">
    <property type="term" value="P:phosphatidylinositol phosphate biosynthetic process"/>
    <property type="evidence" value="ECO:0007669"/>
    <property type="project" value="InterPro"/>
</dbReference>
<dbReference type="GeneID" id="115891502"/>
<reference evidence="10" key="1">
    <citation type="submission" date="2025-08" db="UniProtKB">
        <authorList>
            <consortium name="RefSeq"/>
        </authorList>
    </citation>
    <scope>IDENTIFICATION</scope>
    <source>
        <tissue evidence="10">Gonads</tissue>
    </source>
</reference>
<dbReference type="PANTHER" id="PTHR43028:SF3">
    <property type="entry name" value="INOSITOL POLYPHOSPHATE 1-PHOSPHATASE"/>
    <property type="match status" value="1"/>
</dbReference>
<feature type="binding site" evidence="8">
    <location>
        <position position="154"/>
    </location>
    <ligand>
        <name>Mg(2+)</name>
        <dbReference type="ChEBI" id="CHEBI:18420"/>
        <label>1</label>
        <note>catalytic</note>
    </ligand>
</feature>
<comment type="cofactor">
    <cofactor evidence="8">
        <name>Mg(2+)</name>
        <dbReference type="ChEBI" id="CHEBI:18420"/>
    </cofactor>
</comment>
<dbReference type="InterPro" id="IPR000760">
    <property type="entry name" value="Inositol_monophosphatase-like"/>
</dbReference>
<evidence type="ECO:0000313" key="10">
    <source>
        <dbReference type="RefSeq" id="XP_030767825.1"/>
    </source>
</evidence>
<dbReference type="EC" id="3.1.3.57" evidence="7"/>
<dbReference type="PROSITE" id="PS00629">
    <property type="entry name" value="IMP_1"/>
    <property type="match status" value="1"/>
</dbReference>
<dbReference type="InterPro" id="IPR044897">
    <property type="entry name" value="INPP1_dom_1"/>
</dbReference>
<dbReference type="GO" id="GO:0046872">
    <property type="term" value="F:metal ion binding"/>
    <property type="evidence" value="ECO:0007669"/>
    <property type="project" value="UniProtKB-KW"/>
</dbReference>
<keyword evidence="9" id="KW-1185">Reference proteome</keyword>
<dbReference type="GO" id="GO:0004441">
    <property type="term" value="F:inositol-1,4-bisphosphate 1-phosphatase activity"/>
    <property type="evidence" value="ECO:0007669"/>
    <property type="project" value="UniProtKB-EC"/>
</dbReference>
<evidence type="ECO:0000256" key="2">
    <source>
        <dbReference type="ARBA" id="ARBA00022671"/>
    </source>
</evidence>
<name>A0A6J2YYC5_SITOR</name>
<dbReference type="CTD" id="3652"/>
<dbReference type="SUPFAM" id="SSF56655">
    <property type="entry name" value="Carbohydrate phosphatase"/>
    <property type="match status" value="1"/>
</dbReference>
<comment type="similarity">
    <text evidence="1">Belongs to the inositol monophosphatase superfamily.</text>
</comment>
<feature type="binding site" evidence="8">
    <location>
        <position position="155"/>
    </location>
    <ligand>
        <name>Mg(2+)</name>
        <dbReference type="ChEBI" id="CHEBI:18420"/>
        <label>1</label>
        <note>catalytic</note>
    </ligand>
</feature>
<dbReference type="Proteomes" id="UP000504635">
    <property type="component" value="Unplaced"/>
</dbReference>